<proteinExistence type="predicted"/>
<name>A0ABT2J2I7_9PSEU</name>
<protein>
    <submittedName>
        <fullName evidence="1">Uncharacterized protein</fullName>
    </submittedName>
</protein>
<keyword evidence="2" id="KW-1185">Reference proteome</keyword>
<evidence type="ECO:0000313" key="1">
    <source>
        <dbReference type="EMBL" id="MCT2581710.1"/>
    </source>
</evidence>
<dbReference type="Proteomes" id="UP001156441">
    <property type="component" value="Unassembled WGS sequence"/>
</dbReference>
<dbReference type="Pfam" id="PF20062">
    <property type="entry name" value="DUF6461"/>
    <property type="match status" value="1"/>
</dbReference>
<organism evidence="1 2">
    <name type="scientific">Actinophytocola gossypii</name>
    <dbReference type="NCBI Taxonomy" id="2812003"/>
    <lineage>
        <taxon>Bacteria</taxon>
        <taxon>Bacillati</taxon>
        <taxon>Actinomycetota</taxon>
        <taxon>Actinomycetes</taxon>
        <taxon>Pseudonocardiales</taxon>
        <taxon>Pseudonocardiaceae</taxon>
    </lineage>
</organism>
<reference evidence="1 2" key="1">
    <citation type="submission" date="2021-02" db="EMBL/GenBank/DDBJ databases">
        <title>Actinophytocola xerophila sp. nov., isolated from soil of cotton cropping field.</title>
        <authorList>
            <person name="Huang R."/>
            <person name="Chen X."/>
            <person name="Ge X."/>
            <person name="Liu W."/>
        </authorList>
    </citation>
    <scope>NUCLEOTIDE SEQUENCE [LARGE SCALE GENOMIC DNA]</scope>
    <source>
        <strain evidence="1 2">S1-96</strain>
    </source>
</reference>
<gene>
    <name evidence="1" type="ORF">JT362_01065</name>
</gene>
<evidence type="ECO:0000313" key="2">
    <source>
        <dbReference type="Proteomes" id="UP001156441"/>
    </source>
</evidence>
<accession>A0ABT2J2I7</accession>
<sequence>MPAELVDKYAWAADVALEAWTVAVVQGRSVEDVLLVYGADPAAPVGGLTFAGVDELRGPQVDQLDLYVQVKSGAGHVVAIENNGWSGSLPEIARRCSASGHRFFSVYWNANGFGMVTQAIDGEVTAGFEMNEPTLPGPADEWERRPSWAVGPETDVELVRQTCLAMLEQQTGVEIDPGWLSEPLPTYRVPEPYWLYRDLPGADRV</sequence>
<dbReference type="InterPro" id="IPR045592">
    <property type="entry name" value="DUF6461"/>
</dbReference>
<comment type="caution">
    <text evidence="1">The sequence shown here is derived from an EMBL/GenBank/DDBJ whole genome shotgun (WGS) entry which is preliminary data.</text>
</comment>
<dbReference type="RefSeq" id="WP_260189068.1">
    <property type="nucleotide sequence ID" value="NZ_JAFFZE010000003.1"/>
</dbReference>
<dbReference type="EMBL" id="JAFFZE010000003">
    <property type="protein sequence ID" value="MCT2581710.1"/>
    <property type="molecule type" value="Genomic_DNA"/>
</dbReference>